<accession>A0A430AU61</accession>
<organism evidence="1 2">
    <name type="scientific">Vagococcus elongatus</name>
    <dbReference type="NCBI Taxonomy" id="180344"/>
    <lineage>
        <taxon>Bacteria</taxon>
        <taxon>Bacillati</taxon>
        <taxon>Bacillota</taxon>
        <taxon>Bacilli</taxon>
        <taxon>Lactobacillales</taxon>
        <taxon>Enterococcaceae</taxon>
        <taxon>Vagococcus</taxon>
    </lineage>
</organism>
<reference evidence="1 2" key="1">
    <citation type="submission" date="2017-05" db="EMBL/GenBank/DDBJ databases">
        <title>Vagococcus spp. assemblies.</title>
        <authorList>
            <person name="Gulvik C.A."/>
        </authorList>
    </citation>
    <scope>NUCLEOTIDE SEQUENCE [LARGE SCALE GENOMIC DNA]</scope>
    <source>
        <strain evidence="1 2">CCUG 51432</strain>
    </source>
</reference>
<dbReference type="Proteomes" id="UP000287605">
    <property type="component" value="Unassembled WGS sequence"/>
</dbReference>
<dbReference type="OrthoDB" id="2189889at2"/>
<name>A0A430AU61_9ENTE</name>
<comment type="caution">
    <text evidence="1">The sequence shown here is derived from an EMBL/GenBank/DDBJ whole genome shotgun (WGS) entry which is preliminary data.</text>
</comment>
<evidence type="ECO:0000313" key="2">
    <source>
        <dbReference type="Proteomes" id="UP000287605"/>
    </source>
</evidence>
<dbReference type="EMBL" id="NGKA01000010">
    <property type="protein sequence ID" value="RSU11594.1"/>
    <property type="molecule type" value="Genomic_DNA"/>
</dbReference>
<dbReference type="AlphaFoldDB" id="A0A430AU61"/>
<sequence>MTRRMWTSKEILYVRNAALLDTTNQVVNIEKMAKHLKRSKPAVAQRISKLRKEGKLPAYEPTLKIDSKGRQYTEDERKEIIKMYKRQIPMKVIAERFDRTTTAIRGVIDREKSKGSLKSNLPNWDEESEKILIGNIKFDENGYVSNYVELRRLLRKNDVALFKKVSQLRQVGKIDVLPDRTKTSVASKKAHDRFNKARFAHIPKKEEERKEVEKVISQPVVGSQVTSKAVQVILTITKQANGGELHQYFSFEGSLLAEKVVK</sequence>
<dbReference type="RefSeq" id="WP_126809216.1">
    <property type="nucleotide sequence ID" value="NZ_NGKA01000010.1"/>
</dbReference>
<evidence type="ECO:0000313" key="1">
    <source>
        <dbReference type="EMBL" id="RSU11594.1"/>
    </source>
</evidence>
<keyword evidence="2" id="KW-1185">Reference proteome</keyword>
<gene>
    <name evidence="1" type="ORF">CBF29_07915</name>
</gene>
<protein>
    <submittedName>
        <fullName evidence="1">Uncharacterized protein</fullName>
    </submittedName>
</protein>
<proteinExistence type="predicted"/>